<dbReference type="Pfam" id="PF13673">
    <property type="entry name" value="Acetyltransf_10"/>
    <property type="match status" value="1"/>
</dbReference>
<dbReference type="GO" id="GO:0016747">
    <property type="term" value="F:acyltransferase activity, transferring groups other than amino-acyl groups"/>
    <property type="evidence" value="ECO:0007669"/>
    <property type="project" value="InterPro"/>
</dbReference>
<dbReference type="SUPFAM" id="SSF55729">
    <property type="entry name" value="Acyl-CoA N-acyltransferases (Nat)"/>
    <property type="match status" value="1"/>
</dbReference>
<keyword evidence="3" id="KW-1185">Reference proteome</keyword>
<comment type="caution">
    <text evidence="2">The sequence shown here is derived from an EMBL/GenBank/DDBJ whole genome shotgun (WGS) entry which is preliminary data.</text>
</comment>
<gene>
    <name evidence="2" type="ORF">ERX29_04215</name>
</gene>
<feature type="domain" description="N-acetyltransferase" evidence="1">
    <location>
        <begin position="5"/>
        <end position="144"/>
    </location>
</feature>
<evidence type="ECO:0000259" key="1">
    <source>
        <dbReference type="PROSITE" id="PS51186"/>
    </source>
</evidence>
<dbReference type="PROSITE" id="PS51186">
    <property type="entry name" value="GNAT"/>
    <property type="match status" value="1"/>
</dbReference>
<dbReference type="InterPro" id="IPR000182">
    <property type="entry name" value="GNAT_dom"/>
</dbReference>
<dbReference type="InterPro" id="IPR016181">
    <property type="entry name" value="Acyl_CoA_acyltransferase"/>
</dbReference>
<dbReference type="RefSeq" id="WP_133443446.1">
    <property type="nucleotide sequence ID" value="NZ_SCWB01000005.1"/>
</dbReference>
<sequence length="150" mass="17613">MWKFKEFNRLTTFELFKIYKLRVDTFVVEQQCAYPEIDDKDLQAIHIFDWEDDNVLSYARLIIDDQQLHIGRVIVAQSARGNGAGRILMEKVLSYIKTHHAHTPMHLQGQAHLHDFYASYGFKAVSDVYLEDIIPHIDMERPAFKVSNQF</sequence>
<keyword evidence="2" id="KW-0808">Transferase</keyword>
<name>A0A4R6BV66_9STAP</name>
<evidence type="ECO:0000313" key="2">
    <source>
        <dbReference type="EMBL" id="TDM12276.1"/>
    </source>
</evidence>
<protein>
    <submittedName>
        <fullName evidence="2">GNAT family N-acetyltransferase</fullName>
    </submittedName>
</protein>
<dbReference type="AlphaFoldDB" id="A0A4R6BV66"/>
<dbReference type="Proteomes" id="UP000294802">
    <property type="component" value="Unassembled WGS sequence"/>
</dbReference>
<evidence type="ECO:0000313" key="3">
    <source>
        <dbReference type="Proteomes" id="UP000294802"/>
    </source>
</evidence>
<reference evidence="2 3" key="1">
    <citation type="submission" date="2019-01" db="EMBL/GenBank/DDBJ databases">
        <title>Draft genome sequences of the type strains of six Macrococcus species.</title>
        <authorList>
            <person name="Mazhar S."/>
            <person name="Altermann E."/>
            <person name="Hill C."/>
            <person name="Mcauliffe O."/>
        </authorList>
    </citation>
    <scope>NUCLEOTIDE SEQUENCE [LARGE SCALE GENOMIC DNA]</scope>
    <source>
        <strain evidence="2 3">CCM4815</strain>
    </source>
</reference>
<proteinExistence type="predicted"/>
<dbReference type="OrthoDB" id="9796171at2"/>
<dbReference type="Gene3D" id="3.40.630.30">
    <property type="match status" value="1"/>
</dbReference>
<dbReference type="EMBL" id="SCWB01000005">
    <property type="protein sequence ID" value="TDM12276.1"/>
    <property type="molecule type" value="Genomic_DNA"/>
</dbReference>
<organism evidence="2 3">
    <name type="scientific">Macrococcus lamae</name>
    <dbReference type="NCBI Taxonomy" id="198484"/>
    <lineage>
        <taxon>Bacteria</taxon>
        <taxon>Bacillati</taxon>
        <taxon>Bacillota</taxon>
        <taxon>Bacilli</taxon>
        <taxon>Bacillales</taxon>
        <taxon>Staphylococcaceae</taxon>
        <taxon>Macrococcus</taxon>
    </lineage>
</organism>
<dbReference type="CDD" id="cd04301">
    <property type="entry name" value="NAT_SF"/>
    <property type="match status" value="1"/>
</dbReference>
<accession>A0A4R6BV66</accession>